<keyword evidence="1" id="KW-0175">Coiled coil</keyword>
<organism evidence="2 3">
    <name type="scientific">Actinocorallia longicatena</name>
    <dbReference type="NCBI Taxonomy" id="111803"/>
    <lineage>
        <taxon>Bacteria</taxon>
        <taxon>Bacillati</taxon>
        <taxon>Actinomycetota</taxon>
        <taxon>Actinomycetes</taxon>
        <taxon>Streptosporangiales</taxon>
        <taxon>Thermomonosporaceae</taxon>
        <taxon>Actinocorallia</taxon>
    </lineage>
</organism>
<keyword evidence="3" id="KW-1185">Reference proteome</keyword>
<comment type="caution">
    <text evidence="2">The sequence shown here is derived from an EMBL/GenBank/DDBJ whole genome shotgun (WGS) entry which is preliminary data.</text>
</comment>
<sequence length="182" mass="20087">MRGMEDQAEFGIRMFGYSRREVDAFLKEVRRELHEQSGGSGEVRVLTSSPNGEGAVARMLRMAAESAGQRGAEAAEQAERTVLAAREIADRIAVEAEELKRQARADADTILAEARQRAVDLEQRVSESLDREVRQRLGDLARTHNRLVSGLSGMRDVLVDVLDREAEQGPLSAMVPSQLRTG</sequence>
<gene>
    <name evidence="2" type="ORF">GCM10010468_30070</name>
</gene>
<accession>A0ABP6Q930</accession>
<evidence type="ECO:0000313" key="2">
    <source>
        <dbReference type="EMBL" id="GAA3211396.1"/>
    </source>
</evidence>
<evidence type="ECO:0008006" key="4">
    <source>
        <dbReference type="Google" id="ProtNLM"/>
    </source>
</evidence>
<protein>
    <recommendedName>
        <fullName evidence="4">Antigen 84</fullName>
    </recommendedName>
</protein>
<reference evidence="3" key="1">
    <citation type="journal article" date="2019" name="Int. J. Syst. Evol. Microbiol.">
        <title>The Global Catalogue of Microorganisms (GCM) 10K type strain sequencing project: providing services to taxonomists for standard genome sequencing and annotation.</title>
        <authorList>
            <consortium name="The Broad Institute Genomics Platform"/>
            <consortium name="The Broad Institute Genome Sequencing Center for Infectious Disease"/>
            <person name="Wu L."/>
            <person name="Ma J."/>
        </authorList>
    </citation>
    <scope>NUCLEOTIDE SEQUENCE [LARGE SCALE GENOMIC DNA]</scope>
    <source>
        <strain evidence="3">JCM 9377</strain>
    </source>
</reference>
<feature type="coiled-coil region" evidence="1">
    <location>
        <begin position="93"/>
        <end position="131"/>
    </location>
</feature>
<name>A0ABP6Q930_9ACTN</name>
<evidence type="ECO:0000313" key="3">
    <source>
        <dbReference type="Proteomes" id="UP001501237"/>
    </source>
</evidence>
<proteinExistence type="predicted"/>
<evidence type="ECO:0000256" key="1">
    <source>
        <dbReference type="SAM" id="Coils"/>
    </source>
</evidence>
<dbReference type="Proteomes" id="UP001501237">
    <property type="component" value="Unassembled WGS sequence"/>
</dbReference>
<dbReference type="InterPro" id="IPR019933">
    <property type="entry name" value="DivIVA_domain"/>
</dbReference>
<dbReference type="NCBIfam" id="TIGR03544">
    <property type="entry name" value="DivI1A_domain"/>
    <property type="match status" value="1"/>
</dbReference>
<dbReference type="EMBL" id="BAAAUV010000006">
    <property type="protein sequence ID" value="GAA3211396.1"/>
    <property type="molecule type" value="Genomic_DNA"/>
</dbReference>